<proteinExistence type="predicted"/>
<reference evidence="2 3" key="1">
    <citation type="journal article" date="2015" name="Sci. Rep.">
        <title>Genome of the facultative scuticociliatosis pathogen Pseudocohnilembus persalinus provides insight into its virulence through horizontal gene transfer.</title>
        <authorList>
            <person name="Xiong J."/>
            <person name="Wang G."/>
            <person name="Cheng J."/>
            <person name="Tian M."/>
            <person name="Pan X."/>
            <person name="Warren A."/>
            <person name="Jiang C."/>
            <person name="Yuan D."/>
            <person name="Miao W."/>
        </authorList>
    </citation>
    <scope>NUCLEOTIDE SEQUENCE [LARGE SCALE GENOMIC DNA]</scope>
    <source>
        <strain evidence="2">36N120E</strain>
    </source>
</reference>
<keyword evidence="3" id="KW-1185">Reference proteome</keyword>
<evidence type="ECO:0000313" key="2">
    <source>
        <dbReference type="EMBL" id="KRX03526.1"/>
    </source>
</evidence>
<protein>
    <submittedName>
        <fullName evidence="2">Uncharacterized protein</fullName>
    </submittedName>
</protein>
<evidence type="ECO:0000313" key="3">
    <source>
        <dbReference type="Proteomes" id="UP000054937"/>
    </source>
</evidence>
<dbReference type="AlphaFoldDB" id="A0A0V0QMS2"/>
<gene>
    <name evidence="2" type="ORF">PPERSA_02905</name>
</gene>
<evidence type="ECO:0000256" key="1">
    <source>
        <dbReference type="SAM" id="MobiDB-lite"/>
    </source>
</evidence>
<accession>A0A0V0QMS2</accession>
<dbReference type="InParanoid" id="A0A0V0QMS2"/>
<feature type="compositionally biased region" description="Low complexity" evidence="1">
    <location>
        <begin position="419"/>
        <end position="441"/>
    </location>
</feature>
<dbReference type="EMBL" id="LDAU01000131">
    <property type="protein sequence ID" value="KRX03526.1"/>
    <property type="molecule type" value="Genomic_DNA"/>
</dbReference>
<organism evidence="2 3">
    <name type="scientific">Pseudocohnilembus persalinus</name>
    <name type="common">Ciliate</name>
    <dbReference type="NCBI Taxonomy" id="266149"/>
    <lineage>
        <taxon>Eukaryota</taxon>
        <taxon>Sar</taxon>
        <taxon>Alveolata</taxon>
        <taxon>Ciliophora</taxon>
        <taxon>Intramacronucleata</taxon>
        <taxon>Oligohymenophorea</taxon>
        <taxon>Scuticociliatia</taxon>
        <taxon>Philasterida</taxon>
        <taxon>Pseudocohnilembidae</taxon>
        <taxon>Pseudocohnilembus</taxon>
    </lineage>
</organism>
<sequence>MNKYPHFFWNTSQFDNYLDLHQLLNQALNKLSDTENYLDPSILNNQQQNGEPILKEKSKFQLWEQYPSSIQKRAGKIIYRIDQQEQKRDQFKNSSRNSKQDNIDLLQNYSEKKIRSMNKIQHQNQSESSKLYEMNSNNNKNFYSETQFPSKQQSMSKLTPLKQFSLSFYKPSLHQSLNKNSSLSYQMKVQSTQVSPFPTDRMSEQNKSNDDSILNIQSNENKNDKFSISPKKNRILKKERNFIQNNRENEISVQKTSQNIKNSTIQNSQIDYQKFGNLSIEQIQKGFDFVHINNTLKFIKEVDDYRQKIYKQVNSSQQNQESQAISRIKDYKVKQIMRSSEKKKTKQVLTLIPQCVDINKSFQQNQNQEKLQNNIFYNQKHENQPLISQFIPHQNQEQNNIDKITNQNSQIIYSSSKSKNYNSTFSRNNINNMQSKNINKNLSKQNSNKILDKKDLESKSYQNSLNNSQNQFIHQQLQQKYKDNPNRQIYQEPNNYYNCQASDKLQEQTQKNLQSSQKILNNCQLTNNSIQFEQDPQIHIKDQKKKTQILLTDRDNQSILSQDPGKFMGQVIKPGNPQLQQKFLNCYFNSNNQQQRRQQSKYQSMQFKKQLIAKSTPLTRSTTPQQNFSANQQKMVILPLPQNFSELDPYQTDTQFILKNENLEVFNNQTNFNQAIQKQKIQTYSSKNLIKYFSKVKNKGTQDQGLKYKFELQQDKCDTKNTQNLKFQGQKQQIENSLFFDEFQHKNAKQMNVNNKKHINILQKRWNKNSTILENFPLKNKQSNN</sequence>
<comment type="caution">
    <text evidence="2">The sequence shown here is derived from an EMBL/GenBank/DDBJ whole genome shotgun (WGS) entry which is preliminary data.</text>
</comment>
<name>A0A0V0QMS2_PSEPJ</name>
<dbReference type="OMA" id="QIMRSSE"/>
<feature type="region of interest" description="Disordered" evidence="1">
    <location>
        <begin position="419"/>
        <end position="447"/>
    </location>
</feature>
<dbReference type="Proteomes" id="UP000054937">
    <property type="component" value="Unassembled WGS sequence"/>
</dbReference>